<gene>
    <name evidence="1" type="ORF">GCM10008106_04480</name>
</gene>
<dbReference type="Gene3D" id="3.30.450.20">
    <property type="entry name" value="PAS domain"/>
    <property type="match status" value="1"/>
</dbReference>
<proteinExistence type="predicted"/>
<evidence type="ECO:0008006" key="3">
    <source>
        <dbReference type="Google" id="ProtNLM"/>
    </source>
</evidence>
<dbReference type="AlphaFoldDB" id="A0A8J3CWD6"/>
<dbReference type="Proteomes" id="UP000642809">
    <property type="component" value="Unassembled WGS sequence"/>
</dbReference>
<dbReference type="EMBL" id="BMYF01000002">
    <property type="protein sequence ID" value="GHB26882.1"/>
    <property type="molecule type" value="Genomic_DNA"/>
</dbReference>
<accession>A0A8J3CWD6</accession>
<reference evidence="1" key="2">
    <citation type="submission" date="2020-09" db="EMBL/GenBank/DDBJ databases">
        <authorList>
            <person name="Sun Q."/>
            <person name="Kim S."/>
        </authorList>
    </citation>
    <scope>NUCLEOTIDE SEQUENCE</scope>
    <source>
        <strain evidence="1">KCTC 23224</strain>
    </source>
</reference>
<evidence type="ECO:0000313" key="1">
    <source>
        <dbReference type="EMBL" id="GHB26882.1"/>
    </source>
</evidence>
<comment type="caution">
    <text evidence="1">The sequence shown here is derived from an EMBL/GenBank/DDBJ whole genome shotgun (WGS) entry which is preliminary data.</text>
</comment>
<evidence type="ECO:0000313" key="2">
    <source>
        <dbReference type="Proteomes" id="UP000642809"/>
    </source>
</evidence>
<keyword evidence="2" id="KW-1185">Reference proteome</keyword>
<dbReference type="CDD" id="cd18773">
    <property type="entry name" value="PDC1_HK_sensor"/>
    <property type="match status" value="1"/>
</dbReference>
<sequence>MDFDFDQLEQEIVNLGDFSTKIYHSKDTITKSNPFFFFDFSERIINSEPDANPDFSTIYFSEIGNNKEAARDLLKWTYALERKFKRIIENTPTISQVYFNSPLQLNKLYPPYPAKFMLAPDLDLKQFNFFYEATLEYNPTKAPVWVQDIYLDPVGKGWMVSLLNPVYDQDQLLFVIGFDITLKDIVETYVNQYSKQLIIIDATGTIVAGKSRAIEALSLPPLKDHIYSHTITSDSFIPEEFNLFKSKNSLVRNMASDVILGNKLEFELTSDFDSFSGVVKKFDRMNWYLIDLSWK</sequence>
<reference evidence="1" key="1">
    <citation type="journal article" date="2014" name="Int. J. Syst. Evol. Microbiol.">
        <title>Complete genome sequence of Corynebacterium casei LMG S-19264T (=DSM 44701T), isolated from a smear-ripened cheese.</title>
        <authorList>
            <consortium name="US DOE Joint Genome Institute (JGI-PGF)"/>
            <person name="Walter F."/>
            <person name="Albersmeier A."/>
            <person name="Kalinowski J."/>
            <person name="Ruckert C."/>
        </authorList>
    </citation>
    <scope>NUCLEOTIDE SEQUENCE</scope>
    <source>
        <strain evidence="1">KCTC 23224</strain>
    </source>
</reference>
<organism evidence="1 2">
    <name type="scientific">Mongoliitalea lutea</name>
    <dbReference type="NCBI Taxonomy" id="849756"/>
    <lineage>
        <taxon>Bacteria</taxon>
        <taxon>Pseudomonadati</taxon>
        <taxon>Bacteroidota</taxon>
        <taxon>Cytophagia</taxon>
        <taxon>Cytophagales</taxon>
        <taxon>Cyclobacteriaceae</taxon>
        <taxon>Mongoliitalea</taxon>
    </lineage>
</organism>
<protein>
    <recommendedName>
        <fullName evidence="3">Cache domain-containing protein</fullName>
    </recommendedName>
</protein>
<name>A0A8J3CWD6_9BACT</name>